<evidence type="ECO:0000256" key="5">
    <source>
        <dbReference type="ARBA" id="ARBA00022505"/>
    </source>
</evidence>
<comment type="subcellular location">
    <subcellularLocation>
        <location evidence="1 9">Cell membrane</location>
        <topology evidence="1 9">Multi-pass membrane protein</topology>
    </subcellularLocation>
</comment>
<evidence type="ECO:0000259" key="10">
    <source>
        <dbReference type="PROSITE" id="PS50928"/>
    </source>
</evidence>
<feature type="transmembrane region" description="Helical" evidence="9">
    <location>
        <begin position="63"/>
        <end position="88"/>
    </location>
</feature>
<feature type="transmembrane region" description="Helical" evidence="9">
    <location>
        <begin position="242"/>
        <end position="264"/>
    </location>
</feature>
<evidence type="ECO:0000313" key="11">
    <source>
        <dbReference type="EMBL" id="MFC6954485.1"/>
    </source>
</evidence>
<dbReference type="EMBL" id="JBHSXN010000003">
    <property type="protein sequence ID" value="MFC6954485.1"/>
    <property type="molecule type" value="Genomic_DNA"/>
</dbReference>
<accession>A0ABD5VJW6</accession>
<keyword evidence="4" id="KW-1003">Cell membrane</keyword>
<evidence type="ECO:0000256" key="7">
    <source>
        <dbReference type="ARBA" id="ARBA00022989"/>
    </source>
</evidence>
<dbReference type="Proteomes" id="UP001596395">
    <property type="component" value="Unassembled WGS sequence"/>
</dbReference>
<feature type="transmembrane region" description="Helical" evidence="9">
    <location>
        <begin position="186"/>
        <end position="208"/>
    </location>
</feature>
<organism evidence="11 12">
    <name type="scientific">Halorubellus litoreus</name>
    <dbReference type="NCBI Taxonomy" id="755308"/>
    <lineage>
        <taxon>Archaea</taxon>
        <taxon>Methanobacteriati</taxon>
        <taxon>Methanobacteriota</taxon>
        <taxon>Stenosarchaea group</taxon>
        <taxon>Halobacteria</taxon>
        <taxon>Halobacteriales</taxon>
        <taxon>Halorubellaceae</taxon>
        <taxon>Halorubellus</taxon>
    </lineage>
</organism>
<dbReference type="CDD" id="cd06261">
    <property type="entry name" value="TM_PBP2"/>
    <property type="match status" value="1"/>
</dbReference>
<dbReference type="Pfam" id="PF00528">
    <property type="entry name" value="BPD_transp_1"/>
    <property type="match status" value="1"/>
</dbReference>
<dbReference type="AlphaFoldDB" id="A0ABD5VJW6"/>
<sequence length="270" mass="27779">MTADESALATPRRRPGVDWPLVAAGLGVALLALYAIPVLALAIATPPGELLARLGDPATLRAVGNSLATATAATTIATVFGVPLAYWLSRTGGRLATAVTGIVVLPLVLPPVVAGILLVSVFGPNGLAPTTTAFGVQFTRSYLGIVAAQTFVASPFVVVTATAAFDRVDPALEDAARSLGHDELATFRRVVLPLAWPGVLAGVTLTFARSMGEFGATMLVAYYPRTVPVQIWRAFVGSGLDAALPLAALLLAVSLAVVVALHLLGADPWR</sequence>
<evidence type="ECO:0000256" key="1">
    <source>
        <dbReference type="ARBA" id="ARBA00004651"/>
    </source>
</evidence>
<dbReference type="InterPro" id="IPR035906">
    <property type="entry name" value="MetI-like_sf"/>
</dbReference>
<comment type="caution">
    <text evidence="11">The sequence shown here is derived from an EMBL/GenBank/DDBJ whole genome shotgun (WGS) entry which is preliminary data.</text>
</comment>
<keyword evidence="3 9" id="KW-0813">Transport</keyword>
<dbReference type="GO" id="GO:0005886">
    <property type="term" value="C:plasma membrane"/>
    <property type="evidence" value="ECO:0007669"/>
    <property type="project" value="UniProtKB-SubCell"/>
</dbReference>
<feature type="transmembrane region" description="Helical" evidence="9">
    <location>
        <begin position="142"/>
        <end position="165"/>
    </location>
</feature>
<reference evidence="11 12" key="1">
    <citation type="journal article" date="2019" name="Int. J. Syst. Evol. Microbiol.">
        <title>The Global Catalogue of Microorganisms (GCM) 10K type strain sequencing project: providing services to taxonomists for standard genome sequencing and annotation.</title>
        <authorList>
            <consortium name="The Broad Institute Genomics Platform"/>
            <consortium name="The Broad Institute Genome Sequencing Center for Infectious Disease"/>
            <person name="Wu L."/>
            <person name="Ma J."/>
        </authorList>
    </citation>
    <scope>NUCLEOTIDE SEQUENCE [LARGE SCALE GENOMIC DNA]</scope>
    <source>
        <strain evidence="11 12">GX26</strain>
    </source>
</reference>
<keyword evidence="8 9" id="KW-0472">Membrane</keyword>
<proteinExistence type="inferred from homology"/>
<keyword evidence="7 9" id="KW-1133">Transmembrane helix</keyword>
<feature type="transmembrane region" description="Helical" evidence="9">
    <location>
        <begin position="21"/>
        <end position="43"/>
    </location>
</feature>
<dbReference type="RefSeq" id="WP_336351433.1">
    <property type="nucleotide sequence ID" value="NZ_JAZAQL010000003.1"/>
</dbReference>
<keyword evidence="5" id="KW-0500">Molybdenum</keyword>
<dbReference type="PANTHER" id="PTHR30183">
    <property type="entry name" value="MOLYBDENUM TRANSPORT SYSTEM PERMEASE PROTEIN MODB"/>
    <property type="match status" value="1"/>
</dbReference>
<evidence type="ECO:0000256" key="6">
    <source>
        <dbReference type="ARBA" id="ARBA00022692"/>
    </source>
</evidence>
<name>A0ABD5VJW6_9EURY</name>
<dbReference type="InterPro" id="IPR000515">
    <property type="entry name" value="MetI-like"/>
</dbReference>
<evidence type="ECO:0000256" key="4">
    <source>
        <dbReference type="ARBA" id="ARBA00022475"/>
    </source>
</evidence>
<dbReference type="SUPFAM" id="SSF161098">
    <property type="entry name" value="MetI-like"/>
    <property type="match status" value="1"/>
</dbReference>
<evidence type="ECO:0000256" key="8">
    <source>
        <dbReference type="ARBA" id="ARBA00023136"/>
    </source>
</evidence>
<evidence type="ECO:0000256" key="9">
    <source>
        <dbReference type="RuleBase" id="RU363032"/>
    </source>
</evidence>
<gene>
    <name evidence="11" type="ORF">ACFQGB_16595</name>
</gene>
<evidence type="ECO:0000256" key="3">
    <source>
        <dbReference type="ARBA" id="ARBA00022448"/>
    </source>
</evidence>
<feature type="domain" description="ABC transmembrane type-1" evidence="10">
    <location>
        <begin position="63"/>
        <end position="261"/>
    </location>
</feature>
<dbReference type="Gene3D" id="1.10.3720.10">
    <property type="entry name" value="MetI-like"/>
    <property type="match status" value="1"/>
</dbReference>
<evidence type="ECO:0000256" key="2">
    <source>
        <dbReference type="ARBA" id="ARBA00009306"/>
    </source>
</evidence>
<protein>
    <submittedName>
        <fullName evidence="11">ABC transporter permease</fullName>
    </submittedName>
</protein>
<keyword evidence="12" id="KW-1185">Reference proteome</keyword>
<dbReference type="PROSITE" id="PS50928">
    <property type="entry name" value="ABC_TM1"/>
    <property type="match status" value="1"/>
</dbReference>
<feature type="transmembrane region" description="Helical" evidence="9">
    <location>
        <begin position="95"/>
        <end position="122"/>
    </location>
</feature>
<comment type="similarity">
    <text evidence="2 9">Belongs to the binding-protein-dependent transport system permease family.</text>
</comment>
<evidence type="ECO:0000313" key="12">
    <source>
        <dbReference type="Proteomes" id="UP001596395"/>
    </source>
</evidence>
<dbReference type="PANTHER" id="PTHR30183:SF3">
    <property type="entry name" value="MOLYBDENUM TRANSPORT SYSTEM PERMEASE PROTEIN MODB"/>
    <property type="match status" value="1"/>
</dbReference>
<keyword evidence="6 9" id="KW-0812">Transmembrane</keyword>